<reference evidence="7 8" key="1">
    <citation type="submission" date="2017-02" db="EMBL/GenBank/DDBJ databases">
        <title>Draft Genome Sequence of Streptomyces tsukubaensis F601, a Producer of the immunosuppressant tacrolimus FK506.</title>
        <authorList>
            <person name="Zong G."/>
            <person name="Zhong C."/>
            <person name="Fu J."/>
            <person name="Qin R."/>
            <person name="Cao G."/>
        </authorList>
    </citation>
    <scope>NUCLEOTIDE SEQUENCE [LARGE SCALE GENOMIC DNA]</scope>
    <source>
        <strain evidence="7 8">F601</strain>
    </source>
</reference>
<evidence type="ECO:0000256" key="1">
    <source>
        <dbReference type="ARBA" id="ARBA00022741"/>
    </source>
</evidence>
<dbReference type="Pfam" id="PF13361">
    <property type="entry name" value="UvrD_C"/>
    <property type="match status" value="1"/>
</dbReference>
<dbReference type="GO" id="GO:0043138">
    <property type="term" value="F:3'-5' DNA helicase activity"/>
    <property type="evidence" value="ECO:0007669"/>
    <property type="project" value="TreeGrafter"/>
</dbReference>
<dbReference type="GO" id="GO:0000724">
    <property type="term" value="P:double-strand break repair via homologous recombination"/>
    <property type="evidence" value="ECO:0007669"/>
    <property type="project" value="TreeGrafter"/>
</dbReference>
<evidence type="ECO:0000256" key="3">
    <source>
        <dbReference type="ARBA" id="ARBA00022806"/>
    </source>
</evidence>
<dbReference type="SUPFAM" id="SSF52540">
    <property type="entry name" value="P-loop containing nucleoside triphosphate hydrolases"/>
    <property type="match status" value="1"/>
</dbReference>
<dbReference type="RefSeq" id="WP_077964605.1">
    <property type="nucleotide sequence ID" value="NZ_CP045178.1"/>
</dbReference>
<keyword evidence="2" id="KW-0378">Hydrolase</keyword>
<keyword evidence="8" id="KW-1185">Reference proteome</keyword>
<comment type="caution">
    <text evidence="7">The sequence shown here is derived from an EMBL/GenBank/DDBJ whole genome shotgun (WGS) entry which is preliminary data.</text>
</comment>
<dbReference type="AlphaFoldDB" id="A0A1V4AFB5"/>
<keyword evidence="3 7" id="KW-0347">Helicase</keyword>
<name>A0A1V4AFB5_9ACTN</name>
<keyword evidence="1" id="KW-0547">Nucleotide-binding</keyword>
<evidence type="ECO:0000256" key="4">
    <source>
        <dbReference type="ARBA" id="ARBA00022840"/>
    </source>
</evidence>
<feature type="region of interest" description="Disordered" evidence="5">
    <location>
        <begin position="430"/>
        <end position="452"/>
    </location>
</feature>
<dbReference type="GO" id="GO:0005524">
    <property type="term" value="F:ATP binding"/>
    <property type="evidence" value="ECO:0007669"/>
    <property type="project" value="UniProtKB-KW"/>
</dbReference>
<dbReference type="Pfam" id="PF13245">
    <property type="entry name" value="AAA_19"/>
    <property type="match status" value="1"/>
</dbReference>
<dbReference type="InterPro" id="IPR000212">
    <property type="entry name" value="DNA_helicase_UvrD/REP"/>
</dbReference>
<keyword evidence="4" id="KW-0067">ATP-binding</keyword>
<dbReference type="GO" id="GO:0031297">
    <property type="term" value="P:replication fork processing"/>
    <property type="evidence" value="ECO:0007669"/>
    <property type="project" value="TreeGrafter"/>
</dbReference>
<dbReference type="Proteomes" id="UP000190539">
    <property type="component" value="Unassembled WGS sequence"/>
</dbReference>
<evidence type="ECO:0000256" key="5">
    <source>
        <dbReference type="SAM" id="MobiDB-lite"/>
    </source>
</evidence>
<organism evidence="7 8">
    <name type="scientific">Streptomyces tsukubensis</name>
    <dbReference type="NCBI Taxonomy" id="83656"/>
    <lineage>
        <taxon>Bacteria</taxon>
        <taxon>Bacillati</taxon>
        <taxon>Actinomycetota</taxon>
        <taxon>Actinomycetes</taxon>
        <taxon>Kitasatosporales</taxon>
        <taxon>Streptomycetaceae</taxon>
        <taxon>Streptomyces</taxon>
    </lineage>
</organism>
<evidence type="ECO:0000313" key="7">
    <source>
        <dbReference type="EMBL" id="OON82079.1"/>
    </source>
</evidence>
<dbReference type="EMBL" id="MVFC01000002">
    <property type="protein sequence ID" value="OON82079.1"/>
    <property type="molecule type" value="Genomic_DNA"/>
</dbReference>
<dbReference type="InterPro" id="IPR027417">
    <property type="entry name" value="P-loop_NTPase"/>
</dbReference>
<dbReference type="PANTHER" id="PTHR11070:SF30">
    <property type="entry name" value="F-BOX DNA HELICASE 1"/>
    <property type="match status" value="1"/>
</dbReference>
<dbReference type="OrthoDB" id="5318045at2"/>
<feature type="domain" description="UvrD-like helicase C-terminal" evidence="6">
    <location>
        <begin position="406"/>
        <end position="471"/>
    </location>
</feature>
<dbReference type="GO" id="GO:0003677">
    <property type="term" value="F:DNA binding"/>
    <property type="evidence" value="ECO:0007669"/>
    <property type="project" value="InterPro"/>
</dbReference>
<dbReference type="InterPro" id="IPR014017">
    <property type="entry name" value="DNA_helicase_UvrD-like_C"/>
</dbReference>
<gene>
    <name evidence="7" type="ORF">B1H18_03200</name>
</gene>
<evidence type="ECO:0000259" key="6">
    <source>
        <dbReference type="Pfam" id="PF13361"/>
    </source>
</evidence>
<dbReference type="GO" id="GO:0016787">
    <property type="term" value="F:hydrolase activity"/>
    <property type="evidence" value="ECO:0007669"/>
    <property type="project" value="UniProtKB-KW"/>
</dbReference>
<accession>A0A1V4AFB5</accession>
<sequence>MPTPTDEQVKAADAFHAGHHLVLQAGAGTGKTTTLVQLATGTKRRGGYLAFNKDIASDASTRFPRTVLCKTAHATAYAALGHRYVRRLNSPRQAGWKIGQALGITRAVQIGDREVGPRTLSNTALRTVTRFCHSADHTLAHHHVPPLRGLGTPAQHAQLAEVVLPFAVKVWADLHNADDGMVRFEHDHYLKMWALTNPRIDADFLFLDEAQDTNPVLEQVFAAQRDHAQLVMVGDSAQAIYGWRGARDVMTGFDATHLTLTQSFRFGPLVAEQANRWLELADAPIRLTGSQSIPTEVGDIARPDAVLCRTNIGAMTEVMRLLTQGHHVALTRGGHTLQALALAARALKEGRRTGHPELVLFASWGELQDYAAYDPAGGDLQPFADLVDKHGPDAILAAVDELTDEEHADVTVSTAHKAKGREWTTVKIGDYFPPPKETDQRDGQGRPIPEPISDTDARLAYVAVTRARRQLDLGGLSWIDSYPSHRR</sequence>
<dbReference type="STRING" id="83656.B1H18_03200"/>
<evidence type="ECO:0000256" key="2">
    <source>
        <dbReference type="ARBA" id="ARBA00022801"/>
    </source>
</evidence>
<proteinExistence type="predicted"/>
<dbReference type="PANTHER" id="PTHR11070">
    <property type="entry name" value="UVRD / RECB / PCRA DNA HELICASE FAMILY MEMBER"/>
    <property type="match status" value="1"/>
</dbReference>
<dbReference type="Gene3D" id="3.40.50.300">
    <property type="entry name" value="P-loop containing nucleotide triphosphate hydrolases"/>
    <property type="match status" value="2"/>
</dbReference>
<protein>
    <submittedName>
        <fullName evidence="7">DNA helicase</fullName>
    </submittedName>
</protein>
<evidence type="ECO:0000313" key="8">
    <source>
        <dbReference type="Proteomes" id="UP000190539"/>
    </source>
</evidence>